<evidence type="ECO:0000313" key="2">
    <source>
        <dbReference type="EMBL" id="AAW87705.1"/>
    </source>
</evidence>
<evidence type="ECO:0000313" key="3">
    <source>
        <dbReference type="Proteomes" id="UP000000537"/>
    </source>
</evidence>
<dbReference type="GeneID" id="54165958"/>
<dbReference type="AlphaFoldDB" id="Q5DZU1"/>
<gene>
    <name evidence="2" type="ordered locus">VF_A0635</name>
</gene>
<dbReference type="OrthoDB" id="5826836at2"/>
<reference evidence="2 3" key="2">
    <citation type="journal article" date="2008" name="BMC Genomics">
        <title>Comparative genomics-based investigation of resequencing targets in Vibrio fischeri: focus on point miscalls and artefactual expansions.</title>
        <authorList>
            <person name="Mandel M.J."/>
            <person name="Stabb E.V."/>
            <person name="Ruby E.G."/>
        </authorList>
    </citation>
    <scope>NUCLEOTIDE SEQUENCE [LARGE SCALE GENOMIC DNA]</scope>
    <source>
        <strain evidence="3">ATCC 700601 / ES114</strain>
    </source>
</reference>
<protein>
    <submittedName>
        <fullName evidence="2">Uncharacterized protein</fullName>
    </submittedName>
</protein>
<dbReference type="EnsemblBacteria" id="AAW87705">
    <property type="protein sequence ID" value="AAW87705"/>
    <property type="gene ID" value="VF_A0635"/>
</dbReference>
<proteinExistence type="predicted"/>
<dbReference type="eggNOG" id="ENOG5031PX2">
    <property type="taxonomic scope" value="Bacteria"/>
</dbReference>
<dbReference type="Proteomes" id="UP000000537">
    <property type="component" value="Chromosome II"/>
</dbReference>
<organism evidence="2 3">
    <name type="scientific">Aliivibrio fischeri (strain ATCC 700601 / ES114)</name>
    <name type="common">Vibrio fischeri</name>
    <dbReference type="NCBI Taxonomy" id="312309"/>
    <lineage>
        <taxon>Bacteria</taxon>
        <taxon>Pseudomonadati</taxon>
        <taxon>Pseudomonadota</taxon>
        <taxon>Gammaproteobacteria</taxon>
        <taxon>Vibrionales</taxon>
        <taxon>Vibrionaceae</taxon>
        <taxon>Aliivibrio</taxon>
    </lineage>
</organism>
<dbReference type="RefSeq" id="WP_011263473.1">
    <property type="nucleotide sequence ID" value="NC_006841.2"/>
</dbReference>
<dbReference type="STRING" id="312309.VF_A0635"/>
<evidence type="ECO:0000256" key="1">
    <source>
        <dbReference type="SAM" id="SignalP"/>
    </source>
</evidence>
<keyword evidence="1" id="KW-0732">Signal</keyword>
<sequence>MRNKLRIILIFTALISVLSGVARAEKHKDFGDYTTYVVTQNDGVIYKQANVKLDGIFAELAFHSRSNSENVFAFVNKQKVQLIVDGIIMDNKLDHNEVTMIKNAHNIAVIHGNRTYLISTKGSGASMIYITDFPMIEREDAKNKIPIIISKPRVSNE</sequence>
<name>Q5DZU1_ALIF1</name>
<feature type="signal peptide" evidence="1">
    <location>
        <begin position="1"/>
        <end position="24"/>
    </location>
</feature>
<dbReference type="EMBL" id="CP000021">
    <property type="protein sequence ID" value="AAW87705.1"/>
    <property type="molecule type" value="Genomic_DNA"/>
</dbReference>
<accession>Q5DZU1</accession>
<dbReference type="HOGENOM" id="CLU_1677131_0_0_6"/>
<keyword evidence="3" id="KW-1185">Reference proteome</keyword>
<reference evidence="2 3" key="1">
    <citation type="journal article" date="2005" name="Proc. Natl. Acad. Sci. U.S.A.">
        <title>Complete genome sequence of Vibrio fischeri: a symbiotic bacterium with pathogenic congeners.</title>
        <authorList>
            <person name="Ruby E.G."/>
            <person name="Urbanowski M."/>
            <person name="Campbell J."/>
            <person name="Dunn A."/>
            <person name="Faini M."/>
            <person name="Gunsalus R."/>
            <person name="Lostroh P."/>
            <person name="Lupp C."/>
            <person name="McCann J."/>
            <person name="Millikan D."/>
            <person name="Schaefer A."/>
            <person name="Stabb E."/>
            <person name="Stevens A."/>
            <person name="Visick K."/>
            <person name="Whistler C."/>
            <person name="Greenberg E.P."/>
        </authorList>
    </citation>
    <scope>NUCLEOTIDE SEQUENCE [LARGE SCALE GENOMIC DNA]</scope>
    <source>
        <strain evidence="3">ATCC 700601 / ES114</strain>
    </source>
</reference>
<feature type="chain" id="PRO_5004254558" evidence="1">
    <location>
        <begin position="25"/>
        <end position="157"/>
    </location>
</feature>
<dbReference type="PATRIC" id="fig|312309.11.peg.3240"/>
<dbReference type="KEGG" id="vfi:VF_A0635"/>